<feature type="domain" description="DUF6311" evidence="2">
    <location>
        <begin position="18"/>
        <end position="402"/>
    </location>
</feature>
<evidence type="ECO:0000256" key="1">
    <source>
        <dbReference type="SAM" id="Phobius"/>
    </source>
</evidence>
<keyword evidence="1" id="KW-0472">Membrane</keyword>
<dbReference type="RefSeq" id="WP_176908506.1">
    <property type="nucleotide sequence ID" value="NZ_JABKAU010000016.1"/>
</dbReference>
<comment type="caution">
    <text evidence="3">The sequence shown here is derived from an EMBL/GenBank/DDBJ whole genome shotgun (WGS) entry which is preliminary data.</text>
</comment>
<dbReference type="Proteomes" id="UP000565521">
    <property type="component" value="Unassembled WGS sequence"/>
</dbReference>
<sequence length="764" mass="84402">MLFNLLTRSAWGGICVLLLTLAAMALAFGPAMLHPGNYFFQPGGDGIQSYFATAYYALYNGGQHFSGMNYPVGENFNYPNLQPLIAWGIHLAERLGLPAGVNTITITNIAALAGLALTPPIIYAILRRFGLPVGYAVLMGLLIGFLAPQVQRLGDHMSLSYACFVPLLWYCIIRMQEQPRRARWYVLFGTLATLMGLIMLYFLACGCILLLLHALVLALRRPRDWGLIWRMAVAALVPLVLTRGWLWLTDPATDRPPNPYGLLIYVSNLQGVFTPGIGPGQQFVQQLTGYDAPAYEAMAYVGLITGLVLLSVGVLVLVRLLRRSSGGLLPTGMPAPLAVGLGAGTLLLLVSFGWPMVFPGMEWMVDYLGPLKQFRALGRFAWPFYYTATTFAAWCLWQLWEGQRQRGQSVLQRLWLPLALLFWAAEAWTNVGTKAAQVLQGKGAEDFFNENEGLTGRLSWANRHPGDFQAILPLPYFNKGSDRIDLDGSGDAMFQAHRLAVTTGLPELSSYVSRPSITQVLRHVQLLSSPLIRKPLIQSFPSRKPILLVVTSPWLSSAEQRLVQLSHLLVDAPEGRLYELSLDSLERTTVAAEKQRFTRLWPTLAPRPNGLRATTAKGVLYQPFSQATDGRGRLAPGAFHEPRAVFSILYDGPLPAPADTGRYEVSVWINAQTAYGMGNLQVKQYAGTNQVDHQVADGRAVKEVQGEWARLVAPIRVGPGVTRLEVLYDSKDLLADDLLIRPADTDVYWQLPDKTTVLNGYPLR</sequence>
<feature type="transmembrane region" description="Helical" evidence="1">
    <location>
        <begin position="133"/>
        <end position="150"/>
    </location>
</feature>
<keyword evidence="1" id="KW-1133">Transmembrane helix</keyword>
<evidence type="ECO:0000313" key="4">
    <source>
        <dbReference type="Proteomes" id="UP000565521"/>
    </source>
</evidence>
<organism evidence="3 4">
    <name type="scientific">Hymenobacter lapidiphilus</name>
    <dbReference type="NCBI Taxonomy" id="2608003"/>
    <lineage>
        <taxon>Bacteria</taxon>
        <taxon>Pseudomonadati</taxon>
        <taxon>Bacteroidota</taxon>
        <taxon>Cytophagia</taxon>
        <taxon>Cytophagales</taxon>
        <taxon>Hymenobacteraceae</taxon>
        <taxon>Hymenobacter</taxon>
    </lineage>
</organism>
<feature type="transmembrane region" description="Helical" evidence="1">
    <location>
        <begin position="380"/>
        <end position="400"/>
    </location>
</feature>
<feature type="transmembrane region" description="Helical" evidence="1">
    <location>
        <begin position="156"/>
        <end position="173"/>
    </location>
</feature>
<dbReference type="Pfam" id="PF19830">
    <property type="entry name" value="DUF6311"/>
    <property type="match status" value="1"/>
</dbReference>
<dbReference type="InterPro" id="IPR046278">
    <property type="entry name" value="DUF6311"/>
</dbReference>
<dbReference type="EMBL" id="JABKAU010000016">
    <property type="protein sequence ID" value="NVO31603.1"/>
    <property type="molecule type" value="Genomic_DNA"/>
</dbReference>
<feature type="transmembrane region" description="Helical" evidence="1">
    <location>
        <begin position="104"/>
        <end position="126"/>
    </location>
</feature>
<evidence type="ECO:0000313" key="3">
    <source>
        <dbReference type="EMBL" id="NVO31603.1"/>
    </source>
</evidence>
<accession>A0A7Y7U5M1</accession>
<protein>
    <recommendedName>
        <fullName evidence="2">DUF6311 domain-containing protein</fullName>
    </recommendedName>
</protein>
<reference evidence="3 4" key="1">
    <citation type="submission" date="2020-05" db="EMBL/GenBank/DDBJ databases">
        <title>Hymenobacter terrestris sp. nov. and Hymenobacter lapidiphilus sp. nov., isolated from regoliths in Antarctica.</title>
        <authorList>
            <person name="Sedlacek I."/>
            <person name="Pantucek R."/>
            <person name="Zeman M."/>
            <person name="Holochova P."/>
            <person name="Kralova S."/>
            <person name="Stankova E."/>
            <person name="Sedo O."/>
            <person name="Micenkova L."/>
            <person name="Svec P."/>
            <person name="Gupta V."/>
            <person name="Sood U."/>
            <person name="Korpole U.S."/>
            <person name="Lal R."/>
        </authorList>
    </citation>
    <scope>NUCLEOTIDE SEQUENCE [LARGE SCALE GENOMIC DNA]</scope>
    <source>
        <strain evidence="3 4">P5342</strain>
    </source>
</reference>
<feature type="transmembrane region" description="Helical" evidence="1">
    <location>
        <begin position="333"/>
        <end position="354"/>
    </location>
</feature>
<keyword evidence="1" id="KW-0812">Transmembrane</keyword>
<evidence type="ECO:0000259" key="2">
    <source>
        <dbReference type="Pfam" id="PF19830"/>
    </source>
</evidence>
<keyword evidence="4" id="KW-1185">Reference proteome</keyword>
<gene>
    <name evidence="3" type="ORF">HW554_10310</name>
</gene>
<feature type="transmembrane region" description="Helical" evidence="1">
    <location>
        <begin position="227"/>
        <end position="248"/>
    </location>
</feature>
<feature type="transmembrane region" description="Helical" evidence="1">
    <location>
        <begin position="297"/>
        <end position="321"/>
    </location>
</feature>
<proteinExistence type="predicted"/>
<feature type="transmembrane region" description="Helical" evidence="1">
    <location>
        <begin position="185"/>
        <end position="215"/>
    </location>
</feature>
<dbReference type="AlphaFoldDB" id="A0A7Y7U5M1"/>
<name>A0A7Y7U5M1_9BACT</name>